<dbReference type="SUPFAM" id="SSF52047">
    <property type="entry name" value="RNI-like"/>
    <property type="match status" value="1"/>
</dbReference>
<gene>
    <name evidence="2" type="ORF">AALO_G00199690</name>
</gene>
<reference evidence="2" key="1">
    <citation type="submission" date="2020-10" db="EMBL/GenBank/DDBJ databases">
        <title>Chromosome-scale genome assembly of the Allis shad, Alosa alosa.</title>
        <authorList>
            <person name="Margot Z."/>
            <person name="Christophe K."/>
            <person name="Cabau C."/>
            <person name="Louis A."/>
            <person name="Berthelot C."/>
            <person name="Parey E."/>
            <person name="Roest Crollius H."/>
            <person name="Montfort J."/>
            <person name="Robinson-Rechavi M."/>
            <person name="Bucao C."/>
            <person name="Bouchez O."/>
            <person name="Gislard M."/>
            <person name="Lluch J."/>
            <person name="Milhes M."/>
            <person name="Lampietro C."/>
            <person name="Lopez Roques C."/>
            <person name="Donnadieu C."/>
            <person name="Braasch I."/>
            <person name="Desvignes T."/>
            <person name="Postlethwait J."/>
            <person name="Bobe J."/>
            <person name="Guiguen Y."/>
        </authorList>
    </citation>
    <scope>NUCLEOTIDE SEQUENCE</scope>
    <source>
        <strain evidence="2">M-15738</strain>
        <tissue evidence="2">Blood</tissue>
    </source>
</reference>
<feature type="region of interest" description="Disordered" evidence="1">
    <location>
        <begin position="36"/>
        <end position="67"/>
    </location>
</feature>
<dbReference type="InterPro" id="IPR032675">
    <property type="entry name" value="LRR_dom_sf"/>
</dbReference>
<name>A0AAV6G280_9TELE</name>
<proteinExistence type="predicted"/>
<dbReference type="SMART" id="SM00368">
    <property type="entry name" value="LRR_RI"/>
    <property type="match status" value="1"/>
</dbReference>
<evidence type="ECO:0000313" key="3">
    <source>
        <dbReference type="Proteomes" id="UP000823561"/>
    </source>
</evidence>
<dbReference type="Proteomes" id="UP000823561">
    <property type="component" value="Chromosome 15"/>
</dbReference>
<keyword evidence="3" id="KW-1185">Reference proteome</keyword>
<comment type="caution">
    <text evidence="2">The sequence shown here is derived from an EMBL/GenBank/DDBJ whole genome shotgun (WGS) entry which is preliminary data.</text>
</comment>
<accession>A0AAV6G280</accession>
<dbReference type="Gene3D" id="3.80.10.10">
    <property type="entry name" value="Ribonuclease Inhibitor"/>
    <property type="match status" value="1"/>
</dbReference>
<organism evidence="2 3">
    <name type="scientific">Alosa alosa</name>
    <name type="common">allis shad</name>
    <dbReference type="NCBI Taxonomy" id="278164"/>
    <lineage>
        <taxon>Eukaryota</taxon>
        <taxon>Metazoa</taxon>
        <taxon>Chordata</taxon>
        <taxon>Craniata</taxon>
        <taxon>Vertebrata</taxon>
        <taxon>Euteleostomi</taxon>
        <taxon>Actinopterygii</taxon>
        <taxon>Neopterygii</taxon>
        <taxon>Teleostei</taxon>
        <taxon>Clupei</taxon>
        <taxon>Clupeiformes</taxon>
        <taxon>Clupeoidei</taxon>
        <taxon>Clupeidae</taxon>
        <taxon>Alosa</taxon>
    </lineage>
</organism>
<feature type="compositionally biased region" description="Basic residues" evidence="1">
    <location>
        <begin position="48"/>
        <end position="66"/>
    </location>
</feature>
<dbReference type="AlphaFoldDB" id="A0AAV6G280"/>
<evidence type="ECO:0000313" key="2">
    <source>
        <dbReference type="EMBL" id="KAG5269228.1"/>
    </source>
</evidence>
<sequence length="186" mass="20723">MPGVLISCSESEMTDWMLMKWVGIDYVYFTDTANENSHQGLSQDSREKRVKGKGQKKRRQRVKRKSAGAVATGPWLEKLHMLDNAIDEAGPGATAAGVDLINIICVLVKHSSHLLELDLGENHVGEAGGKLLLEALIERRKAKHPPVKIRVSTRMSPSTFSAILKSSKELKSVKRKRPSRRKTKKN</sequence>
<dbReference type="EMBL" id="JADWDJ010000015">
    <property type="protein sequence ID" value="KAG5269228.1"/>
    <property type="molecule type" value="Genomic_DNA"/>
</dbReference>
<evidence type="ECO:0000256" key="1">
    <source>
        <dbReference type="SAM" id="MobiDB-lite"/>
    </source>
</evidence>
<protein>
    <submittedName>
        <fullName evidence="2">Uncharacterized protein</fullName>
    </submittedName>
</protein>